<evidence type="ECO:0000313" key="2">
    <source>
        <dbReference type="EMBL" id="KAJ8967439.1"/>
    </source>
</evidence>
<proteinExistence type="predicted"/>
<name>A0AAV8ZPD1_9CUCU</name>
<dbReference type="PANTHER" id="PTHR36159:SF1">
    <property type="entry name" value="RETROVIRUS-RELATED POL POLYPROTEIN FROM TRANSPOSON 412-LIKE PROTEIN"/>
    <property type="match status" value="1"/>
</dbReference>
<keyword evidence="3" id="KW-1185">Reference proteome</keyword>
<accession>A0AAV8ZPD1</accession>
<gene>
    <name evidence="2" type="ORF">NQ314_002887</name>
</gene>
<dbReference type="InterPro" id="IPR049512">
    <property type="entry name" value="DJR-like_dom"/>
</dbReference>
<evidence type="ECO:0000259" key="1">
    <source>
        <dbReference type="Pfam" id="PF21738"/>
    </source>
</evidence>
<dbReference type="PANTHER" id="PTHR36159">
    <property type="entry name" value="PROTEIN CBG23766"/>
    <property type="match status" value="1"/>
</dbReference>
<feature type="domain" description="Double jelly roll-like" evidence="1">
    <location>
        <begin position="58"/>
        <end position="106"/>
    </location>
</feature>
<evidence type="ECO:0000313" key="3">
    <source>
        <dbReference type="Proteomes" id="UP001162156"/>
    </source>
</evidence>
<protein>
    <recommendedName>
        <fullName evidence="1">Double jelly roll-like domain-containing protein</fullName>
    </recommendedName>
</protein>
<organism evidence="2 3">
    <name type="scientific">Rhamnusium bicolor</name>
    <dbReference type="NCBI Taxonomy" id="1586634"/>
    <lineage>
        <taxon>Eukaryota</taxon>
        <taxon>Metazoa</taxon>
        <taxon>Ecdysozoa</taxon>
        <taxon>Arthropoda</taxon>
        <taxon>Hexapoda</taxon>
        <taxon>Insecta</taxon>
        <taxon>Pterygota</taxon>
        <taxon>Neoptera</taxon>
        <taxon>Endopterygota</taxon>
        <taxon>Coleoptera</taxon>
        <taxon>Polyphaga</taxon>
        <taxon>Cucujiformia</taxon>
        <taxon>Chrysomeloidea</taxon>
        <taxon>Cerambycidae</taxon>
        <taxon>Lepturinae</taxon>
        <taxon>Rhagiini</taxon>
        <taxon>Rhamnusium</taxon>
    </lineage>
</organism>
<reference evidence="2" key="1">
    <citation type="journal article" date="2023" name="Insect Mol. Biol.">
        <title>Genome sequencing provides insights into the evolution of gene families encoding plant cell wall-degrading enzymes in longhorned beetles.</title>
        <authorList>
            <person name="Shin N.R."/>
            <person name="Okamura Y."/>
            <person name="Kirsch R."/>
            <person name="Pauchet Y."/>
        </authorList>
    </citation>
    <scope>NUCLEOTIDE SEQUENCE</scope>
    <source>
        <strain evidence="2">RBIC_L_NR</strain>
    </source>
</reference>
<dbReference type="Pfam" id="PF21738">
    <property type="entry name" value="DJR-like_dom"/>
    <property type="match status" value="1"/>
</dbReference>
<comment type="caution">
    <text evidence="2">The sequence shown here is derived from an EMBL/GenBank/DDBJ whole genome shotgun (WGS) entry which is preliminary data.</text>
</comment>
<sequence length="121" mass="13913">MGPYSTNNLNNNDEIRLLIQQQDAYTAVFCSSLHMRGQLLKTDETVSITAFFDKMGLLFLFDEIRYEMNCIVVDKCRNPGLTALMKGYVSFNQNEAIRLENVGWTDGNFADNMVTLMYAYR</sequence>
<dbReference type="EMBL" id="JANEYF010000854">
    <property type="protein sequence ID" value="KAJ8967439.1"/>
    <property type="molecule type" value="Genomic_DNA"/>
</dbReference>
<dbReference type="Proteomes" id="UP001162156">
    <property type="component" value="Unassembled WGS sequence"/>
</dbReference>
<dbReference type="AlphaFoldDB" id="A0AAV8ZPD1"/>